<dbReference type="HOGENOM" id="CLU_2223468_0_0_1"/>
<dbReference type="AlphaFoldDB" id="J3PCV1"/>
<proteinExistence type="predicted"/>
<keyword evidence="3" id="KW-1185">Reference proteome</keyword>
<name>J3PCV1_GAET3</name>
<reference evidence="1" key="3">
    <citation type="submission" date="2010-09" db="EMBL/GenBank/DDBJ databases">
        <title>Annotation of Gaeumannomyces graminis var. tritici R3-111a-1.</title>
        <authorList>
            <consortium name="The Broad Institute Genome Sequencing Platform"/>
            <person name="Ma L.-J."/>
            <person name="Dead R."/>
            <person name="Young S.K."/>
            <person name="Zeng Q."/>
            <person name="Gargeya S."/>
            <person name="Fitzgerald M."/>
            <person name="Haas B."/>
            <person name="Abouelleil A."/>
            <person name="Alvarado L."/>
            <person name="Arachchi H.M."/>
            <person name="Berlin A."/>
            <person name="Brown A."/>
            <person name="Chapman S.B."/>
            <person name="Chen Z."/>
            <person name="Dunbar C."/>
            <person name="Freedman E."/>
            <person name="Gearin G."/>
            <person name="Gellesch M."/>
            <person name="Goldberg J."/>
            <person name="Griggs A."/>
            <person name="Gujja S."/>
            <person name="Heiman D."/>
            <person name="Howarth C."/>
            <person name="Larson L."/>
            <person name="Lui A."/>
            <person name="MacDonald P.J.P."/>
            <person name="Mehta T."/>
            <person name="Montmayeur A."/>
            <person name="Murphy C."/>
            <person name="Neiman D."/>
            <person name="Pearson M."/>
            <person name="Priest M."/>
            <person name="Roberts A."/>
            <person name="Saif S."/>
            <person name="Shea T."/>
            <person name="Shenoy N."/>
            <person name="Sisk P."/>
            <person name="Stolte C."/>
            <person name="Sykes S."/>
            <person name="Yandava C."/>
            <person name="Wortman J."/>
            <person name="Nusbaum C."/>
            <person name="Birren B."/>
        </authorList>
    </citation>
    <scope>NUCLEOTIDE SEQUENCE</scope>
    <source>
        <strain evidence="1">R3-111a-1</strain>
    </source>
</reference>
<dbReference type="EMBL" id="GL385400">
    <property type="protein sequence ID" value="EJT72072.1"/>
    <property type="molecule type" value="Genomic_DNA"/>
</dbReference>
<dbReference type="RefSeq" id="XP_009227469.1">
    <property type="nucleotide sequence ID" value="XM_009229205.1"/>
</dbReference>
<gene>
    <name evidence="2" type="primary">20351778</name>
    <name evidence="1" type="ORF">GGTG_11320</name>
</gene>
<evidence type="ECO:0000313" key="1">
    <source>
        <dbReference type="EMBL" id="EJT72072.1"/>
    </source>
</evidence>
<protein>
    <submittedName>
        <fullName evidence="1 2">Uncharacterized protein</fullName>
    </submittedName>
</protein>
<sequence>MKSQEQAGQALARNTTVGIVTAMAEGVGKWSWWRAGAGTGTGMDMLAGPDGSRTRLCGSMSRKLEVEATGPSHSGHSAQARKGVITSRMAPHVLCKHPLHDCTSGA</sequence>
<evidence type="ECO:0000313" key="3">
    <source>
        <dbReference type="Proteomes" id="UP000006039"/>
    </source>
</evidence>
<reference evidence="3" key="1">
    <citation type="submission" date="2010-07" db="EMBL/GenBank/DDBJ databases">
        <title>The genome sequence of Gaeumannomyces graminis var. tritici strain R3-111a-1.</title>
        <authorList>
            <consortium name="The Broad Institute Genome Sequencing Platform"/>
            <person name="Ma L.-J."/>
            <person name="Dead R."/>
            <person name="Young S."/>
            <person name="Zeng Q."/>
            <person name="Koehrsen M."/>
            <person name="Alvarado L."/>
            <person name="Berlin A."/>
            <person name="Chapman S.B."/>
            <person name="Chen Z."/>
            <person name="Freedman E."/>
            <person name="Gellesch M."/>
            <person name="Goldberg J."/>
            <person name="Griggs A."/>
            <person name="Gujja S."/>
            <person name="Heilman E.R."/>
            <person name="Heiman D."/>
            <person name="Hepburn T."/>
            <person name="Howarth C."/>
            <person name="Jen D."/>
            <person name="Larson L."/>
            <person name="Mehta T."/>
            <person name="Neiman D."/>
            <person name="Pearson M."/>
            <person name="Roberts A."/>
            <person name="Saif S."/>
            <person name="Shea T."/>
            <person name="Shenoy N."/>
            <person name="Sisk P."/>
            <person name="Stolte C."/>
            <person name="Sykes S."/>
            <person name="Walk T."/>
            <person name="White J."/>
            <person name="Yandava C."/>
            <person name="Haas B."/>
            <person name="Nusbaum C."/>
            <person name="Birren B."/>
        </authorList>
    </citation>
    <scope>NUCLEOTIDE SEQUENCE [LARGE SCALE GENOMIC DNA]</scope>
    <source>
        <strain evidence="3">R3-111a-1</strain>
    </source>
</reference>
<organism evidence="1">
    <name type="scientific">Gaeumannomyces tritici (strain R3-111a-1)</name>
    <name type="common">Wheat and barley take-all root rot fungus</name>
    <name type="synonym">Gaeumannomyces graminis var. tritici</name>
    <dbReference type="NCBI Taxonomy" id="644352"/>
    <lineage>
        <taxon>Eukaryota</taxon>
        <taxon>Fungi</taxon>
        <taxon>Dikarya</taxon>
        <taxon>Ascomycota</taxon>
        <taxon>Pezizomycotina</taxon>
        <taxon>Sordariomycetes</taxon>
        <taxon>Sordariomycetidae</taxon>
        <taxon>Magnaporthales</taxon>
        <taxon>Magnaporthaceae</taxon>
        <taxon>Gaeumannomyces</taxon>
    </lineage>
</organism>
<dbReference type="VEuPathDB" id="FungiDB:GGTG_11320"/>
<dbReference type="Proteomes" id="UP000006039">
    <property type="component" value="Unassembled WGS sequence"/>
</dbReference>
<reference evidence="2" key="4">
    <citation type="journal article" date="2015" name="G3 (Bethesda)">
        <title>Genome sequences of three phytopathogenic species of the Magnaporthaceae family of fungi.</title>
        <authorList>
            <person name="Okagaki L.H."/>
            <person name="Nunes C.C."/>
            <person name="Sailsbery J."/>
            <person name="Clay B."/>
            <person name="Brown D."/>
            <person name="John T."/>
            <person name="Oh Y."/>
            <person name="Young N."/>
            <person name="Fitzgerald M."/>
            <person name="Haas B.J."/>
            <person name="Zeng Q."/>
            <person name="Young S."/>
            <person name="Adiconis X."/>
            <person name="Fan L."/>
            <person name="Levin J.Z."/>
            <person name="Mitchell T.K."/>
            <person name="Okubara P.A."/>
            <person name="Farman M.L."/>
            <person name="Kohn L.M."/>
            <person name="Birren B."/>
            <person name="Ma L.-J."/>
            <person name="Dean R.A."/>
        </authorList>
    </citation>
    <scope>NUCLEOTIDE SEQUENCE</scope>
    <source>
        <strain evidence="2">R3-111a-1</strain>
    </source>
</reference>
<reference evidence="1" key="2">
    <citation type="submission" date="2010-07" db="EMBL/GenBank/DDBJ databases">
        <authorList>
            <consortium name="The Broad Institute Genome Sequencing Platform"/>
            <consortium name="Broad Institute Genome Sequencing Center for Infectious Disease"/>
            <person name="Ma L.-J."/>
            <person name="Dead R."/>
            <person name="Young S."/>
            <person name="Zeng Q."/>
            <person name="Koehrsen M."/>
            <person name="Alvarado L."/>
            <person name="Berlin A."/>
            <person name="Chapman S.B."/>
            <person name="Chen Z."/>
            <person name="Freedman E."/>
            <person name="Gellesch M."/>
            <person name="Goldberg J."/>
            <person name="Griggs A."/>
            <person name="Gujja S."/>
            <person name="Heilman E.R."/>
            <person name="Heiman D."/>
            <person name="Hepburn T."/>
            <person name="Howarth C."/>
            <person name="Jen D."/>
            <person name="Larson L."/>
            <person name="Mehta T."/>
            <person name="Neiman D."/>
            <person name="Pearson M."/>
            <person name="Roberts A."/>
            <person name="Saif S."/>
            <person name="Shea T."/>
            <person name="Shenoy N."/>
            <person name="Sisk P."/>
            <person name="Stolte C."/>
            <person name="Sykes S."/>
            <person name="Walk T."/>
            <person name="White J."/>
            <person name="Yandava C."/>
            <person name="Haas B."/>
            <person name="Nusbaum C."/>
            <person name="Birren B."/>
        </authorList>
    </citation>
    <scope>NUCLEOTIDE SEQUENCE</scope>
    <source>
        <strain evidence="1">R3-111a-1</strain>
    </source>
</reference>
<reference evidence="2" key="5">
    <citation type="submission" date="2018-04" db="UniProtKB">
        <authorList>
            <consortium name="EnsemblFungi"/>
        </authorList>
    </citation>
    <scope>IDENTIFICATION</scope>
    <source>
        <strain evidence="2">R3-111a-1</strain>
    </source>
</reference>
<dbReference type="GeneID" id="20351778"/>
<evidence type="ECO:0000313" key="2">
    <source>
        <dbReference type="EnsemblFungi" id="EJT72072"/>
    </source>
</evidence>
<dbReference type="EnsemblFungi" id="EJT72072">
    <property type="protein sequence ID" value="EJT72072"/>
    <property type="gene ID" value="GGTG_11320"/>
</dbReference>
<accession>J3PCV1</accession>